<dbReference type="PRINTS" id="PR00368">
    <property type="entry name" value="FADPNR"/>
</dbReference>
<feature type="domain" description="Rubredoxin binding" evidence="10">
    <location>
        <begin position="313"/>
        <end position="382"/>
    </location>
</feature>
<dbReference type="InterPro" id="IPR023753">
    <property type="entry name" value="FAD/NAD-binding_dom"/>
</dbReference>
<sequence length="392" mass="42176">MHPIVIIGSGMAGYTAAREFRKLNPEHELVMICADDAVNYAKPTLSNALAGKKAPEQIALGDASKMSDQLKMRIEAQTWVKEIQAEQHQLVLEKDGQQSTQPYSKLVLAVGANPVRLAIAGDGSDDIHVVNNLDHYKAFRKNLAQHQDKRVVILGAGLIGCEFANDLQNTEHQVTVIDLAPQPLGRLIPDYVAASFQEKLEAIGIHFVLGTTVEKVNKVENGDYQITLANGQSVVADVVLSAIGLQPNLELAKAADIHCSRGILTNGHLETNQVDIYAVGDCAEVNGLLLPYVMPIMQQARALAKTLNGEQTHVHYPAMPVAVKTPAAPLTVLPAPVGVDVTWETEELEDGMIAKAVDSQNTLRGFVLLGATAAKQRLSLTKLVPDLIPAAV</sequence>
<evidence type="ECO:0000256" key="1">
    <source>
        <dbReference type="ARBA" id="ARBA00001974"/>
    </source>
</evidence>
<protein>
    <submittedName>
        <fullName evidence="11">FAD-dependent oxidoreductase</fullName>
    </submittedName>
</protein>
<gene>
    <name evidence="11" type="ORF">QOR41_09220</name>
</gene>
<dbReference type="Pfam" id="PF07992">
    <property type="entry name" value="Pyr_redox_2"/>
    <property type="match status" value="1"/>
</dbReference>
<keyword evidence="6" id="KW-0274">FAD</keyword>
<evidence type="ECO:0000313" key="12">
    <source>
        <dbReference type="Proteomes" id="UP001241935"/>
    </source>
</evidence>
<dbReference type="PRINTS" id="PR00411">
    <property type="entry name" value="PNDRDTASEI"/>
</dbReference>
<evidence type="ECO:0000256" key="3">
    <source>
        <dbReference type="ARBA" id="ARBA00006442"/>
    </source>
</evidence>
<evidence type="ECO:0000313" key="11">
    <source>
        <dbReference type="EMBL" id="MDK1684025.1"/>
    </source>
</evidence>
<dbReference type="Pfam" id="PF18113">
    <property type="entry name" value="Rbx_binding"/>
    <property type="match status" value="1"/>
</dbReference>
<evidence type="ECO:0000256" key="7">
    <source>
        <dbReference type="ARBA" id="ARBA00023002"/>
    </source>
</evidence>
<keyword evidence="7" id="KW-0560">Oxidoreductase</keyword>
<dbReference type="PANTHER" id="PTHR43429">
    <property type="entry name" value="PYRIDINE NUCLEOTIDE-DISULFIDE OXIDOREDUCTASE DOMAIN-CONTAINING"/>
    <property type="match status" value="1"/>
</dbReference>
<dbReference type="InterPro" id="IPR036188">
    <property type="entry name" value="FAD/NAD-bd_sf"/>
</dbReference>
<evidence type="ECO:0000256" key="2">
    <source>
        <dbReference type="ARBA" id="ARBA00004496"/>
    </source>
</evidence>
<dbReference type="Gene3D" id="3.30.390.120">
    <property type="match status" value="1"/>
</dbReference>
<reference evidence="11" key="1">
    <citation type="submission" date="2023-04" db="EMBL/GenBank/DDBJ databases">
        <title>The environmental microbiomes in feedlot watering bowls are a reservoir of florfenicol resistance for bovine respiratory disease pathogens.</title>
        <authorList>
            <person name="Kos D.W."/>
            <person name="Ruzzini A.C."/>
            <person name="Schreiner B."/>
            <person name="Jelinski M.D."/>
        </authorList>
    </citation>
    <scope>NUCLEOTIDE SEQUENCE</scope>
    <source>
        <strain evidence="11">WB3</strain>
    </source>
</reference>
<organism evidence="11 12">
    <name type="scientific">Acinetobacter terrestris</name>
    <dbReference type="NCBI Taxonomy" id="2529843"/>
    <lineage>
        <taxon>Bacteria</taxon>
        <taxon>Pseudomonadati</taxon>
        <taxon>Pseudomonadota</taxon>
        <taxon>Gammaproteobacteria</taxon>
        <taxon>Moraxellales</taxon>
        <taxon>Moraxellaceae</taxon>
        <taxon>Acinetobacter</taxon>
        <taxon>Acinetobacter Taxon 24</taxon>
    </lineage>
</organism>
<dbReference type="GO" id="GO:0016491">
    <property type="term" value="F:oxidoreductase activity"/>
    <property type="evidence" value="ECO:0007669"/>
    <property type="project" value="UniProtKB-KW"/>
</dbReference>
<comment type="caution">
    <text evidence="11">The sequence shown here is derived from an EMBL/GenBank/DDBJ whole genome shotgun (WGS) entry which is preliminary data.</text>
</comment>
<comment type="subcellular location">
    <subcellularLocation>
        <location evidence="2">Cytoplasm</location>
    </subcellularLocation>
</comment>
<evidence type="ECO:0000256" key="6">
    <source>
        <dbReference type="ARBA" id="ARBA00022827"/>
    </source>
</evidence>
<proteinExistence type="inferred from homology"/>
<evidence type="ECO:0000259" key="9">
    <source>
        <dbReference type="Pfam" id="PF07992"/>
    </source>
</evidence>
<dbReference type="InterPro" id="IPR050260">
    <property type="entry name" value="FAD-bd_OxRdtase"/>
</dbReference>
<keyword evidence="8" id="KW-0520">NAD</keyword>
<dbReference type="AlphaFoldDB" id="A0AAW6UXG4"/>
<evidence type="ECO:0000256" key="4">
    <source>
        <dbReference type="ARBA" id="ARBA00022490"/>
    </source>
</evidence>
<dbReference type="GO" id="GO:0005737">
    <property type="term" value="C:cytoplasm"/>
    <property type="evidence" value="ECO:0007669"/>
    <property type="project" value="UniProtKB-SubCell"/>
</dbReference>
<dbReference type="FunFam" id="3.30.390.120:FF:000002">
    <property type="entry name" value="Rubredoxin-NAD(+) reductase"/>
    <property type="match status" value="1"/>
</dbReference>
<accession>A0AAW6UXG4</accession>
<evidence type="ECO:0000256" key="5">
    <source>
        <dbReference type="ARBA" id="ARBA00022630"/>
    </source>
</evidence>
<keyword evidence="4" id="KW-0963">Cytoplasm</keyword>
<dbReference type="Proteomes" id="UP001241935">
    <property type="component" value="Unassembled WGS sequence"/>
</dbReference>
<comment type="similarity">
    <text evidence="3">Belongs to the FAD-dependent oxidoreductase family.</text>
</comment>
<dbReference type="EMBL" id="JASKNE010000001">
    <property type="protein sequence ID" value="MDK1684025.1"/>
    <property type="molecule type" value="Genomic_DNA"/>
</dbReference>
<evidence type="ECO:0000259" key="10">
    <source>
        <dbReference type="Pfam" id="PF18113"/>
    </source>
</evidence>
<evidence type="ECO:0000256" key="8">
    <source>
        <dbReference type="ARBA" id="ARBA00023027"/>
    </source>
</evidence>
<name>A0AAW6UXG4_9GAMM</name>
<dbReference type="InterPro" id="IPR041364">
    <property type="entry name" value="Rbx-bd"/>
</dbReference>
<dbReference type="RefSeq" id="WP_284067083.1">
    <property type="nucleotide sequence ID" value="NZ_JASKNE010000001.1"/>
</dbReference>
<dbReference type="Gene3D" id="3.50.50.60">
    <property type="entry name" value="FAD/NAD(P)-binding domain"/>
    <property type="match status" value="2"/>
</dbReference>
<keyword evidence="5" id="KW-0285">Flavoprotein</keyword>
<dbReference type="SUPFAM" id="SSF51905">
    <property type="entry name" value="FAD/NAD(P)-binding domain"/>
    <property type="match status" value="1"/>
</dbReference>
<comment type="cofactor">
    <cofactor evidence="1">
        <name>FAD</name>
        <dbReference type="ChEBI" id="CHEBI:57692"/>
    </cofactor>
</comment>
<dbReference type="PANTHER" id="PTHR43429:SF3">
    <property type="entry name" value="NITRITE REDUCTASE [NAD(P)H]"/>
    <property type="match status" value="1"/>
</dbReference>
<feature type="domain" description="FAD/NAD(P)-binding" evidence="9">
    <location>
        <begin position="3"/>
        <end position="291"/>
    </location>
</feature>